<dbReference type="HAMAP" id="MF_00374">
    <property type="entry name" value="Ribosomal_uL29"/>
    <property type="match status" value="1"/>
</dbReference>
<dbReference type="InterPro" id="IPR045059">
    <property type="entry name" value="Ribosomal_uL29_euk"/>
</dbReference>
<gene>
    <name evidence="4" type="ORF">MHBO_002362</name>
</gene>
<keyword evidence="2" id="KW-0689">Ribosomal protein</keyword>
<evidence type="ECO:0000256" key="3">
    <source>
        <dbReference type="ARBA" id="ARBA00023274"/>
    </source>
</evidence>
<comment type="similarity">
    <text evidence="1">Belongs to the universal ribosomal protein uL29 family.</text>
</comment>
<dbReference type="SUPFAM" id="SSF46561">
    <property type="entry name" value="Ribosomal protein L29 (L29p)"/>
    <property type="match status" value="1"/>
</dbReference>
<sequence>MPKLKLNELREKSKEDLLKLLADLRKESFDAKISSTRSKNKGVSGQKLLRKNIARVLTVYNQNQKAALKEHYKGKRYVPLDLRPKQTRAFRRRLTEEQLKMKTPRQLKREKAFPPRMYALRN</sequence>
<dbReference type="PANTHER" id="PTHR45722:SF2">
    <property type="entry name" value="LARGE RIBOSOMAL SUBUNIT PROTEIN UL29-RELATED"/>
    <property type="match status" value="1"/>
</dbReference>
<dbReference type="Proteomes" id="UP001439008">
    <property type="component" value="Unassembled WGS sequence"/>
</dbReference>
<protein>
    <recommendedName>
        <fullName evidence="6">60S ribosomal protein L35</fullName>
    </recommendedName>
</protein>
<evidence type="ECO:0000256" key="1">
    <source>
        <dbReference type="ARBA" id="ARBA00009254"/>
    </source>
</evidence>
<dbReference type="EMBL" id="JBDODL010000822">
    <property type="protein sequence ID" value="MES1920722.1"/>
    <property type="molecule type" value="Genomic_DNA"/>
</dbReference>
<evidence type="ECO:0000313" key="4">
    <source>
        <dbReference type="EMBL" id="MES1920722.1"/>
    </source>
</evidence>
<reference evidence="4 5" key="1">
    <citation type="journal article" date="2024" name="BMC Biol.">
        <title>Comparative genomics of Ascetosporea gives new insight into the evolutionary basis for animal parasitism in Rhizaria.</title>
        <authorList>
            <person name="Hiltunen Thoren M."/>
            <person name="Onut-Brannstrom I."/>
            <person name="Alfjorden A."/>
            <person name="Peckova H."/>
            <person name="Swords F."/>
            <person name="Hooper C."/>
            <person name="Holzer A.S."/>
            <person name="Bass D."/>
            <person name="Burki F."/>
        </authorList>
    </citation>
    <scope>NUCLEOTIDE SEQUENCE [LARGE SCALE GENOMIC DNA]</scope>
    <source>
        <strain evidence="4">20-A016</strain>
    </source>
</reference>
<comment type="caution">
    <text evidence="4">The sequence shown here is derived from an EMBL/GenBank/DDBJ whole genome shotgun (WGS) entry which is preliminary data.</text>
</comment>
<keyword evidence="3" id="KW-0687">Ribonucleoprotein</keyword>
<keyword evidence="5" id="KW-1185">Reference proteome</keyword>
<evidence type="ECO:0000313" key="5">
    <source>
        <dbReference type="Proteomes" id="UP001439008"/>
    </source>
</evidence>
<name>A0ABV2AN26_9EUKA</name>
<evidence type="ECO:0008006" key="6">
    <source>
        <dbReference type="Google" id="ProtNLM"/>
    </source>
</evidence>
<dbReference type="NCBIfam" id="TIGR00012">
    <property type="entry name" value="L29"/>
    <property type="match status" value="1"/>
</dbReference>
<evidence type="ECO:0000256" key="2">
    <source>
        <dbReference type="ARBA" id="ARBA00022980"/>
    </source>
</evidence>
<accession>A0ABV2AN26</accession>
<dbReference type="PANTHER" id="PTHR45722">
    <property type="entry name" value="60S RIBOSOMAL PROTEIN L35"/>
    <property type="match status" value="1"/>
</dbReference>
<dbReference type="Gene3D" id="1.10.287.310">
    <property type="match status" value="1"/>
</dbReference>
<dbReference type="Pfam" id="PF00831">
    <property type="entry name" value="Ribosomal_L29"/>
    <property type="match status" value="1"/>
</dbReference>
<proteinExistence type="inferred from homology"/>
<dbReference type="InterPro" id="IPR001854">
    <property type="entry name" value="Ribosomal_uL29"/>
</dbReference>
<organism evidence="4 5">
    <name type="scientific">Bonamia ostreae</name>
    <dbReference type="NCBI Taxonomy" id="126728"/>
    <lineage>
        <taxon>Eukaryota</taxon>
        <taxon>Sar</taxon>
        <taxon>Rhizaria</taxon>
        <taxon>Endomyxa</taxon>
        <taxon>Ascetosporea</taxon>
        <taxon>Haplosporida</taxon>
        <taxon>Bonamia</taxon>
    </lineage>
</organism>
<dbReference type="InterPro" id="IPR036049">
    <property type="entry name" value="Ribosomal_uL29_sf"/>
</dbReference>
<dbReference type="Gene3D" id="6.10.250.3450">
    <property type="match status" value="1"/>
</dbReference>